<reference evidence="1" key="1">
    <citation type="journal article" date="2021" name="PeerJ">
        <title>Extensive microbial diversity within the chicken gut microbiome revealed by metagenomics and culture.</title>
        <authorList>
            <person name="Gilroy R."/>
            <person name="Ravi A."/>
            <person name="Getino M."/>
            <person name="Pursley I."/>
            <person name="Horton D.L."/>
            <person name="Alikhan N.F."/>
            <person name="Baker D."/>
            <person name="Gharbi K."/>
            <person name="Hall N."/>
            <person name="Watson M."/>
            <person name="Adriaenssens E.M."/>
            <person name="Foster-Nyarko E."/>
            <person name="Jarju S."/>
            <person name="Secka A."/>
            <person name="Antonio M."/>
            <person name="Oren A."/>
            <person name="Chaudhuri R.R."/>
            <person name="La Ragione R."/>
            <person name="Hildebrand F."/>
            <person name="Pallen M.J."/>
        </authorList>
    </citation>
    <scope>NUCLEOTIDE SEQUENCE</scope>
    <source>
        <strain evidence="1">ChiHjej11B10-19426</strain>
    </source>
</reference>
<dbReference type="PROSITE" id="PS51257">
    <property type="entry name" value="PROKAR_LIPOPROTEIN"/>
    <property type="match status" value="1"/>
</dbReference>
<reference evidence="1" key="2">
    <citation type="submission" date="2021-04" db="EMBL/GenBank/DDBJ databases">
        <authorList>
            <person name="Gilroy R."/>
        </authorList>
    </citation>
    <scope>NUCLEOTIDE SEQUENCE</scope>
    <source>
        <strain evidence="1">ChiHjej11B10-19426</strain>
    </source>
</reference>
<dbReference type="Proteomes" id="UP000824014">
    <property type="component" value="Unassembled WGS sequence"/>
</dbReference>
<comment type="caution">
    <text evidence="1">The sequence shown here is derived from an EMBL/GenBank/DDBJ whole genome shotgun (WGS) entry which is preliminary data.</text>
</comment>
<gene>
    <name evidence="1" type="ORF">H9816_06415</name>
</gene>
<organism evidence="1 2">
    <name type="scientific">Candidatus Tidjanibacter faecipullorum</name>
    <dbReference type="NCBI Taxonomy" id="2838766"/>
    <lineage>
        <taxon>Bacteria</taxon>
        <taxon>Pseudomonadati</taxon>
        <taxon>Bacteroidota</taxon>
        <taxon>Bacteroidia</taxon>
        <taxon>Bacteroidales</taxon>
        <taxon>Rikenellaceae</taxon>
        <taxon>Tidjanibacter</taxon>
    </lineage>
</organism>
<dbReference type="EMBL" id="DXCC01000020">
    <property type="protein sequence ID" value="HIZ15526.1"/>
    <property type="molecule type" value="Genomic_DNA"/>
</dbReference>
<name>A0A9D2ILR0_9BACT</name>
<protein>
    <submittedName>
        <fullName evidence="1">Uncharacterized protein</fullName>
    </submittedName>
</protein>
<accession>A0A9D2ILR0</accession>
<proteinExistence type="predicted"/>
<sequence>MKQMGWMAVGLAALLVACGGGDRRQAARSSLEELHFRGAVQEVVTCLRAADAAETDGCDRSGRMRFDEAGNLVATEQSLRGELVARSESRYDDGHRLLEKMDYDRSGAVVQIQTLTWQTATDYRSKLRDGEGALLVEETFVREGDRSERTRVTPDGETTLCVTYYDADDRIERQENTTLAGVIVTEYRYDERTGDPAEQRVLSDGEELARRVMTYDRLDAQGNWTRCVISAVDAQGVRTPLTRVERTITYYQ</sequence>
<dbReference type="AlphaFoldDB" id="A0A9D2ILR0"/>
<evidence type="ECO:0000313" key="1">
    <source>
        <dbReference type="EMBL" id="HIZ15526.1"/>
    </source>
</evidence>
<evidence type="ECO:0000313" key="2">
    <source>
        <dbReference type="Proteomes" id="UP000824014"/>
    </source>
</evidence>